<evidence type="ECO:0000313" key="4">
    <source>
        <dbReference type="EMBL" id="GAA2003156.1"/>
    </source>
</evidence>
<evidence type="ECO:0000313" key="5">
    <source>
        <dbReference type="Proteomes" id="UP001499854"/>
    </source>
</evidence>
<name>A0ABN2TB81_9ACTN</name>
<dbReference type="InterPro" id="IPR013154">
    <property type="entry name" value="ADH-like_N"/>
</dbReference>
<organism evidence="4 5">
    <name type="scientific">Catenulispora subtropica</name>
    <dbReference type="NCBI Taxonomy" id="450798"/>
    <lineage>
        <taxon>Bacteria</taxon>
        <taxon>Bacillati</taxon>
        <taxon>Actinomycetota</taxon>
        <taxon>Actinomycetes</taxon>
        <taxon>Catenulisporales</taxon>
        <taxon>Catenulisporaceae</taxon>
        <taxon>Catenulispora</taxon>
    </lineage>
</organism>
<protein>
    <submittedName>
        <fullName evidence="4">Zinc-dependent alcohol dehydrogenase family protein</fullName>
    </submittedName>
</protein>
<dbReference type="PANTHER" id="PTHR48106:SF18">
    <property type="entry name" value="QUINONE OXIDOREDUCTASE PIG3"/>
    <property type="match status" value="1"/>
</dbReference>
<proteinExistence type="predicted"/>
<keyword evidence="1" id="KW-0521">NADP</keyword>
<dbReference type="InterPro" id="IPR011032">
    <property type="entry name" value="GroES-like_sf"/>
</dbReference>
<dbReference type="Pfam" id="PF08240">
    <property type="entry name" value="ADH_N"/>
    <property type="match status" value="1"/>
</dbReference>
<gene>
    <name evidence="4" type="ORF">GCM10009838_81550</name>
</gene>
<dbReference type="Pfam" id="PF13602">
    <property type="entry name" value="ADH_zinc_N_2"/>
    <property type="match status" value="1"/>
</dbReference>
<dbReference type="Gene3D" id="3.40.50.720">
    <property type="entry name" value="NAD(P)-binding Rossmann-like Domain"/>
    <property type="match status" value="1"/>
</dbReference>
<keyword evidence="5" id="KW-1185">Reference proteome</keyword>
<evidence type="ECO:0000256" key="1">
    <source>
        <dbReference type="ARBA" id="ARBA00022857"/>
    </source>
</evidence>
<dbReference type="Gene3D" id="3.90.180.10">
    <property type="entry name" value="Medium-chain alcohol dehydrogenases, catalytic domain"/>
    <property type="match status" value="1"/>
</dbReference>
<reference evidence="4 5" key="1">
    <citation type="journal article" date="2019" name="Int. J. Syst. Evol. Microbiol.">
        <title>The Global Catalogue of Microorganisms (GCM) 10K type strain sequencing project: providing services to taxonomists for standard genome sequencing and annotation.</title>
        <authorList>
            <consortium name="The Broad Institute Genomics Platform"/>
            <consortium name="The Broad Institute Genome Sequencing Center for Infectious Disease"/>
            <person name="Wu L."/>
            <person name="Ma J."/>
        </authorList>
    </citation>
    <scope>NUCLEOTIDE SEQUENCE [LARGE SCALE GENOMIC DNA]</scope>
    <source>
        <strain evidence="4 5">JCM 16013</strain>
    </source>
</reference>
<dbReference type="Proteomes" id="UP001499854">
    <property type="component" value="Unassembled WGS sequence"/>
</dbReference>
<comment type="caution">
    <text evidence="4">The sequence shown here is derived from an EMBL/GenBank/DDBJ whole genome shotgun (WGS) entry which is preliminary data.</text>
</comment>
<dbReference type="InterPro" id="IPR020843">
    <property type="entry name" value="ER"/>
</dbReference>
<evidence type="ECO:0000259" key="3">
    <source>
        <dbReference type="SMART" id="SM00829"/>
    </source>
</evidence>
<dbReference type="CDD" id="cd05289">
    <property type="entry name" value="MDR_like_2"/>
    <property type="match status" value="1"/>
</dbReference>
<dbReference type="EMBL" id="BAAAQM010000076">
    <property type="protein sequence ID" value="GAA2003156.1"/>
    <property type="molecule type" value="Genomic_DNA"/>
</dbReference>
<evidence type="ECO:0000256" key="2">
    <source>
        <dbReference type="ARBA" id="ARBA00023002"/>
    </source>
</evidence>
<dbReference type="SMART" id="SM00829">
    <property type="entry name" value="PKS_ER"/>
    <property type="match status" value="1"/>
</dbReference>
<dbReference type="SUPFAM" id="SSF50129">
    <property type="entry name" value="GroES-like"/>
    <property type="match status" value="1"/>
</dbReference>
<keyword evidence="2" id="KW-0560">Oxidoreductase</keyword>
<sequence>MAVHEFGGFENLVPARIEIREPGEGDVLIRVKAAAVNPADLGMRDGRYVWPDPVRMPVVPGYDVAGVVEHGTARFPAGTAVIAYTAHTKTQVGAYAEFVTLPESLVAEAPGSVDWATAGDEDWGRAAALPLAGLTAQSALARLAMVAGERLLVNRVSSAVGRFVEQLAKARGVEVVSLEGEGADAGLVDTRLVDTGFVDAALDVAGAEAALAAFARVKDGGRYATIVPEFWIPGGQFTAARGIEPVTVFVDETVGSLAELSRSAAQGILRPRIAALLPLTDAAEAHRRMAAGGARGKLILVP</sequence>
<feature type="domain" description="Enoyl reductase (ER)" evidence="3">
    <location>
        <begin position="7"/>
        <end position="300"/>
    </location>
</feature>
<accession>A0ABN2TB81</accession>
<dbReference type="SUPFAM" id="SSF51735">
    <property type="entry name" value="NAD(P)-binding Rossmann-fold domains"/>
    <property type="match status" value="1"/>
</dbReference>
<dbReference type="InterPro" id="IPR036291">
    <property type="entry name" value="NAD(P)-bd_dom_sf"/>
</dbReference>
<dbReference type="PANTHER" id="PTHR48106">
    <property type="entry name" value="QUINONE OXIDOREDUCTASE PIG3-RELATED"/>
    <property type="match status" value="1"/>
</dbReference>